<comment type="pathway">
    <text evidence="2">Cofactor biosynthesis; NAD(+) biosynthesis; nicotinate D-ribonucleotide from quinolinate: step 1/1.</text>
</comment>
<evidence type="ECO:0000313" key="13">
    <source>
        <dbReference type="EMBL" id="PLK58227.1"/>
    </source>
</evidence>
<dbReference type="InterPro" id="IPR002638">
    <property type="entry name" value="Quinolinate_PRibosylTrfase_C"/>
</dbReference>
<dbReference type="EMBL" id="NJPO01000163">
    <property type="protein sequence ID" value="PLK58227.1"/>
    <property type="molecule type" value="Genomic_DNA"/>
</dbReference>
<dbReference type="Gene3D" id="3.90.1170.20">
    <property type="entry name" value="Quinolinate phosphoribosyl transferase, N-terminal domain"/>
    <property type="match status" value="1"/>
</dbReference>
<dbReference type="GO" id="GO:0004514">
    <property type="term" value="F:nicotinate-nucleotide diphosphorylase (carboxylating) activity"/>
    <property type="evidence" value="ECO:0007669"/>
    <property type="project" value="UniProtKB-EC"/>
</dbReference>
<keyword evidence="5" id="KW-0662">Pyridine nucleotide biosynthesis</keyword>
<comment type="function">
    <text evidence="1">Involved in the catabolism of quinolinic acid (QA).</text>
</comment>
<feature type="binding site" evidence="10">
    <location>
        <position position="214"/>
    </location>
    <ligand>
        <name>substrate</name>
    </ligand>
</feature>
<evidence type="ECO:0000256" key="8">
    <source>
        <dbReference type="ARBA" id="ARBA00033102"/>
    </source>
</evidence>
<accession>A0A2N4XWC6</accession>
<dbReference type="Proteomes" id="UP000234253">
    <property type="component" value="Unassembled WGS sequence"/>
</dbReference>
<feature type="binding site" evidence="10">
    <location>
        <begin position="258"/>
        <end position="260"/>
    </location>
    <ligand>
        <name>substrate</name>
    </ligand>
</feature>
<evidence type="ECO:0000256" key="9">
    <source>
        <dbReference type="PIRNR" id="PIRNR006250"/>
    </source>
</evidence>
<evidence type="ECO:0000259" key="11">
    <source>
        <dbReference type="Pfam" id="PF01729"/>
    </source>
</evidence>
<dbReference type="Gene3D" id="3.20.20.70">
    <property type="entry name" value="Aldolase class I"/>
    <property type="match status" value="1"/>
</dbReference>
<dbReference type="AlphaFoldDB" id="A0A2N4XWC6"/>
<evidence type="ECO:0000313" key="14">
    <source>
        <dbReference type="Proteomes" id="UP000234253"/>
    </source>
</evidence>
<name>A0A2N4XWC6_9GAMM</name>
<dbReference type="OrthoDB" id="9782546at2"/>
<evidence type="ECO:0000256" key="5">
    <source>
        <dbReference type="ARBA" id="ARBA00022642"/>
    </source>
</evidence>
<keyword evidence="7 9" id="KW-0808">Transferase</keyword>
<reference evidence="13 14" key="1">
    <citation type="submission" date="2017-06" db="EMBL/GenBank/DDBJ databases">
        <title>Metabolic interaction between xylem feeders and their symbionts.</title>
        <authorList>
            <person name="Chouaia B."/>
        </authorList>
    </citation>
    <scope>NUCLEOTIDE SEQUENCE [LARGE SCALE GENOMIC DNA]</scope>
    <source>
        <strain evidence="13 14">Gra</strain>
    </source>
</reference>
<dbReference type="CDD" id="cd01572">
    <property type="entry name" value="QPRTase"/>
    <property type="match status" value="1"/>
</dbReference>
<feature type="domain" description="Quinolinate phosphoribosyl transferase N-terminal" evidence="12">
    <location>
        <begin position="44"/>
        <end position="128"/>
    </location>
</feature>
<comment type="similarity">
    <text evidence="3 9">Belongs to the NadC/ModD family.</text>
</comment>
<dbReference type="NCBIfam" id="TIGR00078">
    <property type="entry name" value="nadC"/>
    <property type="match status" value="1"/>
</dbReference>
<dbReference type="Pfam" id="PF01729">
    <property type="entry name" value="QRPTase_C"/>
    <property type="match status" value="1"/>
</dbReference>
<dbReference type="PANTHER" id="PTHR32179">
    <property type="entry name" value="NICOTINATE-NUCLEOTIDE PYROPHOSPHORYLASE [CARBOXYLATING]"/>
    <property type="match status" value="1"/>
</dbReference>
<evidence type="ECO:0000256" key="1">
    <source>
        <dbReference type="ARBA" id="ARBA00003237"/>
    </source>
</evidence>
<gene>
    <name evidence="13" type="ORF">CEX73_02985</name>
</gene>
<feature type="domain" description="Quinolinate phosphoribosyl transferase C-terminal" evidence="11">
    <location>
        <begin position="130"/>
        <end position="294"/>
    </location>
</feature>
<dbReference type="PANTHER" id="PTHR32179:SF3">
    <property type="entry name" value="NICOTINATE-NUCLEOTIDE PYROPHOSPHORYLASE [CARBOXYLATING]"/>
    <property type="match status" value="1"/>
</dbReference>
<dbReference type="SUPFAM" id="SSF54675">
    <property type="entry name" value="Nicotinate/Quinolinate PRTase N-terminal domain-like"/>
    <property type="match status" value="1"/>
</dbReference>
<sequence>MFSSSYNFKIRKIELFTRIKKDLPYIVSFALKEDLGGAIHPQADITAQLIPQQSKSSAVIITRENGIFCGKDWFQEVFKQLGGNITINWQVDDGDSIQTNQILCELIGSTRILLTGERTALNLIQTMSGVASKVKCYADVLINTNTKLLDTRKTLPGYRTALKYAVLCGGGNNHRFGLTDAFLIKENHIMAAGSIANAVANALILHPNLPIQVEVENLPELEQALETKADIIMLDNFSYQNITNAIAMTQQRAALEVSGNITLTNVQKYALMGINYISVGALTKNVQALDLSMRFS</sequence>
<evidence type="ECO:0000256" key="4">
    <source>
        <dbReference type="ARBA" id="ARBA00011944"/>
    </source>
</evidence>
<dbReference type="GO" id="GO:0005737">
    <property type="term" value="C:cytoplasm"/>
    <property type="evidence" value="ECO:0007669"/>
    <property type="project" value="TreeGrafter"/>
</dbReference>
<evidence type="ECO:0000256" key="3">
    <source>
        <dbReference type="ARBA" id="ARBA00009400"/>
    </source>
</evidence>
<feature type="binding site" evidence="10">
    <location>
        <position position="235"/>
    </location>
    <ligand>
        <name>substrate</name>
    </ligand>
</feature>
<comment type="caution">
    <text evidence="13">The sequence shown here is derived from an EMBL/GenBank/DDBJ whole genome shotgun (WGS) entry which is preliminary data.</text>
</comment>
<dbReference type="EC" id="2.4.2.19" evidence="4"/>
<protein>
    <recommendedName>
        <fullName evidence="4">nicotinate-nucleotide diphosphorylase (carboxylating)</fullName>
        <ecNumber evidence="4">2.4.2.19</ecNumber>
    </recommendedName>
    <alternativeName>
        <fullName evidence="8">Quinolinate phosphoribosyltransferase [decarboxylating]</fullName>
    </alternativeName>
</protein>
<dbReference type="UniPathway" id="UPA00253">
    <property type="reaction ID" value="UER00331"/>
</dbReference>
<feature type="binding site" evidence="10">
    <location>
        <begin position="279"/>
        <end position="281"/>
    </location>
    <ligand>
        <name>substrate</name>
    </ligand>
</feature>
<evidence type="ECO:0000256" key="6">
    <source>
        <dbReference type="ARBA" id="ARBA00022676"/>
    </source>
</evidence>
<dbReference type="InterPro" id="IPR004393">
    <property type="entry name" value="NadC"/>
</dbReference>
<dbReference type="InterPro" id="IPR027277">
    <property type="entry name" value="NadC/ModD"/>
</dbReference>
<dbReference type="RefSeq" id="WP_101627099.1">
    <property type="nucleotide sequence ID" value="NZ_NJPO01000163.1"/>
</dbReference>
<dbReference type="InterPro" id="IPR037128">
    <property type="entry name" value="Quinolinate_PRibosylTase_N_sf"/>
</dbReference>
<feature type="binding site" evidence="10">
    <location>
        <position position="185"/>
    </location>
    <ligand>
        <name>substrate</name>
    </ligand>
</feature>
<evidence type="ECO:0000259" key="12">
    <source>
        <dbReference type="Pfam" id="PF02749"/>
    </source>
</evidence>
<dbReference type="FunFam" id="3.20.20.70:FF:000030">
    <property type="entry name" value="Nicotinate-nucleotide pyrophosphorylase, carboxylating"/>
    <property type="match status" value="1"/>
</dbReference>
<evidence type="ECO:0000256" key="2">
    <source>
        <dbReference type="ARBA" id="ARBA00004893"/>
    </source>
</evidence>
<feature type="binding site" evidence="10">
    <location>
        <begin position="151"/>
        <end position="153"/>
    </location>
    <ligand>
        <name>substrate</name>
    </ligand>
</feature>
<dbReference type="GO" id="GO:0009435">
    <property type="term" value="P:NAD+ biosynthetic process"/>
    <property type="evidence" value="ECO:0007669"/>
    <property type="project" value="UniProtKB-UniPathway"/>
</dbReference>
<evidence type="ECO:0000256" key="7">
    <source>
        <dbReference type="ARBA" id="ARBA00022679"/>
    </source>
</evidence>
<dbReference type="GO" id="GO:0034213">
    <property type="term" value="P:quinolinate catabolic process"/>
    <property type="evidence" value="ECO:0007669"/>
    <property type="project" value="TreeGrafter"/>
</dbReference>
<proteinExistence type="inferred from homology"/>
<organism evidence="13 14">
    <name type="scientific">Candidatus Palibaumannia cicadellinicola</name>
    <dbReference type="NCBI Taxonomy" id="186490"/>
    <lineage>
        <taxon>Bacteria</taxon>
        <taxon>Pseudomonadati</taxon>
        <taxon>Pseudomonadota</taxon>
        <taxon>Gammaproteobacteria</taxon>
        <taxon>Candidatus Palibaumannia</taxon>
    </lineage>
</organism>
<dbReference type="SUPFAM" id="SSF51690">
    <property type="entry name" value="Nicotinate/Quinolinate PRTase C-terminal domain-like"/>
    <property type="match status" value="1"/>
</dbReference>
<dbReference type="Pfam" id="PF02749">
    <property type="entry name" value="QRPTase_N"/>
    <property type="match status" value="1"/>
</dbReference>
<evidence type="ECO:0000256" key="10">
    <source>
        <dbReference type="PIRSR" id="PIRSR006250-1"/>
    </source>
</evidence>
<feature type="binding site" evidence="10">
    <location>
        <position position="118"/>
    </location>
    <ligand>
        <name>substrate</name>
    </ligand>
</feature>
<dbReference type="InterPro" id="IPR022412">
    <property type="entry name" value="Quinolinate_PRibosylTrfase_N"/>
</dbReference>
<dbReference type="PIRSF" id="PIRSF006250">
    <property type="entry name" value="NadC_ModD"/>
    <property type="match status" value="1"/>
</dbReference>
<keyword evidence="6 9" id="KW-0328">Glycosyltransferase</keyword>
<dbReference type="InterPro" id="IPR013785">
    <property type="entry name" value="Aldolase_TIM"/>
</dbReference>
<dbReference type="InterPro" id="IPR036068">
    <property type="entry name" value="Nicotinate_pribotase-like_C"/>
</dbReference>
<feature type="binding site" evidence="10">
    <location>
        <position position="175"/>
    </location>
    <ligand>
        <name>substrate</name>
    </ligand>
</feature>